<feature type="compositionally biased region" description="Low complexity" evidence="1">
    <location>
        <begin position="19"/>
        <end position="36"/>
    </location>
</feature>
<feature type="region of interest" description="Disordered" evidence="1">
    <location>
        <begin position="15"/>
        <end position="103"/>
    </location>
</feature>
<organism evidence="2 3">
    <name type="scientific">Olpidium bornovanus</name>
    <dbReference type="NCBI Taxonomy" id="278681"/>
    <lineage>
        <taxon>Eukaryota</taxon>
        <taxon>Fungi</taxon>
        <taxon>Fungi incertae sedis</taxon>
        <taxon>Olpidiomycota</taxon>
        <taxon>Olpidiomycotina</taxon>
        <taxon>Olpidiomycetes</taxon>
        <taxon>Olpidiales</taxon>
        <taxon>Olpidiaceae</taxon>
        <taxon>Olpidium</taxon>
    </lineage>
</organism>
<comment type="caution">
    <text evidence="2">The sequence shown here is derived from an EMBL/GenBank/DDBJ whole genome shotgun (WGS) entry which is preliminary data.</text>
</comment>
<accession>A0A8H8DGH8</accession>
<gene>
    <name evidence="2" type="ORF">BJ554DRAFT_2196</name>
</gene>
<reference evidence="2 3" key="1">
    <citation type="journal article" name="Sci. Rep.">
        <title>Genome-scale phylogenetic analyses confirm Olpidium as the closest living zoosporic fungus to the non-flagellated, terrestrial fungi.</title>
        <authorList>
            <person name="Chang Y."/>
            <person name="Rochon D."/>
            <person name="Sekimoto S."/>
            <person name="Wang Y."/>
            <person name="Chovatia M."/>
            <person name="Sandor L."/>
            <person name="Salamov A."/>
            <person name="Grigoriev I.V."/>
            <person name="Stajich J.E."/>
            <person name="Spatafora J.W."/>
        </authorList>
    </citation>
    <scope>NUCLEOTIDE SEQUENCE [LARGE SCALE GENOMIC DNA]</scope>
    <source>
        <strain evidence="2">S191</strain>
    </source>
</reference>
<dbReference type="EMBL" id="JAEFCI010009596">
    <property type="protein sequence ID" value="KAG5457719.1"/>
    <property type="molecule type" value="Genomic_DNA"/>
</dbReference>
<name>A0A8H8DGH8_9FUNG</name>
<proteinExistence type="predicted"/>
<evidence type="ECO:0000256" key="1">
    <source>
        <dbReference type="SAM" id="MobiDB-lite"/>
    </source>
</evidence>
<sequence>MWLPEYDQLKDVCCSGTNSDAGAESDAGDDVVVVSRGPRKDANDEPGLDKGLLGREAAVDAATVDNTSDGGLGTSIDRQAASTDSKLKLQQEDEEGRVEALAV</sequence>
<evidence type="ECO:0000313" key="2">
    <source>
        <dbReference type="EMBL" id="KAG5457719.1"/>
    </source>
</evidence>
<keyword evidence="3" id="KW-1185">Reference proteome</keyword>
<dbReference type="AlphaFoldDB" id="A0A8H8DGH8"/>
<protein>
    <submittedName>
        <fullName evidence="2">Uncharacterized protein</fullName>
    </submittedName>
</protein>
<evidence type="ECO:0000313" key="3">
    <source>
        <dbReference type="Proteomes" id="UP000673691"/>
    </source>
</evidence>
<dbReference type="Proteomes" id="UP000673691">
    <property type="component" value="Unassembled WGS sequence"/>
</dbReference>